<feature type="signal peptide" evidence="2">
    <location>
        <begin position="1"/>
        <end position="16"/>
    </location>
</feature>
<feature type="region of interest" description="Disordered" evidence="1">
    <location>
        <begin position="197"/>
        <end position="406"/>
    </location>
</feature>
<evidence type="ECO:0000256" key="2">
    <source>
        <dbReference type="SAM" id="SignalP"/>
    </source>
</evidence>
<sequence>MCQGNTATVILRPACALVYFPFGLTGGSQMAENVSLDHLQIGNMGQIKWCPRAIRSMYAHLATHKLGPRTCQHIELNSLLTKLNCIHENSDYPALVNPRIVRKLCSLIDELVKINILKQGGMRTVVWPPWTHAWTLPSWTGDITPPAQQPEVSEASVAARDDDAMSVIYTETSSWGPQYQRPPSALQMSSGLSTSTFAPTFRAPVPPQSSSATNRSSSGLSTSTFEPTLRVPSTPPPAQPHKSMNSLSSGLSASTFAPTLHLPSFPDHPPPSSGMSTSTFMPTLQVPSPKRGIAASRFNSHPAPDLHDGRSSIHPSESASVAHLSRRRLAHGTGGSSGVRQWLGKQLVPAKPPPPPPPSPPPTRPDPPPPPRTPPRPPSQAAPVGSLPSPPETPRPKVSLPEDGGTTAHLDQLEASREHLDGLIASIKEIQLAMVSEREFGMIILLGSIQRAIITGQRVDSVSPLLQELDSLCRGQACEVQQPGQGGQELLDRLREARLGVAELRDALAVGDGDVVVRIEGVGEGKGGTGDIHVLTQHLDRLVMNGS</sequence>
<feature type="compositionally biased region" description="Low complexity" evidence="1">
    <location>
        <begin position="243"/>
        <end position="254"/>
    </location>
</feature>
<reference evidence="3" key="1">
    <citation type="submission" date="2023-02" db="EMBL/GenBank/DDBJ databases">
        <title>Colletotrichum kahawae CIFC_Que2 genome sequencing and assembly.</title>
        <authorList>
            <person name="Baroncelli R."/>
        </authorList>
    </citation>
    <scope>NUCLEOTIDE SEQUENCE</scope>
    <source>
        <strain evidence="3">CIFC_Que2</strain>
    </source>
</reference>
<dbReference type="AlphaFoldDB" id="A0AAE0D840"/>
<keyword evidence="2" id="KW-0732">Signal</keyword>
<feature type="chain" id="PRO_5041956871" evidence="2">
    <location>
        <begin position="17"/>
        <end position="547"/>
    </location>
</feature>
<comment type="caution">
    <text evidence="3">The sequence shown here is derived from an EMBL/GenBank/DDBJ whole genome shotgun (WGS) entry which is preliminary data.</text>
</comment>
<accession>A0AAE0D840</accession>
<proteinExistence type="predicted"/>
<evidence type="ECO:0000313" key="3">
    <source>
        <dbReference type="EMBL" id="KAK2759223.1"/>
    </source>
</evidence>
<name>A0AAE0D840_COLKA</name>
<dbReference type="PRINTS" id="PR01217">
    <property type="entry name" value="PRICHEXTENSN"/>
</dbReference>
<dbReference type="EMBL" id="VYYT01000183">
    <property type="protein sequence ID" value="KAK2759223.1"/>
    <property type="molecule type" value="Genomic_DNA"/>
</dbReference>
<keyword evidence="4" id="KW-1185">Reference proteome</keyword>
<feature type="compositionally biased region" description="Polar residues" evidence="1">
    <location>
        <begin position="273"/>
        <end position="286"/>
    </location>
</feature>
<evidence type="ECO:0000313" key="4">
    <source>
        <dbReference type="Proteomes" id="UP001281614"/>
    </source>
</evidence>
<gene>
    <name evidence="3" type="ORF">CKAH01_16730</name>
</gene>
<feature type="compositionally biased region" description="Pro residues" evidence="1">
    <location>
        <begin position="350"/>
        <end position="380"/>
    </location>
</feature>
<feature type="compositionally biased region" description="Polar residues" evidence="1">
    <location>
        <begin position="208"/>
        <end position="226"/>
    </location>
</feature>
<protein>
    <submittedName>
        <fullName evidence="3">Uncharacterized protein</fullName>
    </submittedName>
</protein>
<dbReference type="Proteomes" id="UP001281614">
    <property type="component" value="Unassembled WGS sequence"/>
</dbReference>
<evidence type="ECO:0000256" key="1">
    <source>
        <dbReference type="SAM" id="MobiDB-lite"/>
    </source>
</evidence>
<organism evidence="3 4">
    <name type="scientific">Colletotrichum kahawae</name>
    <name type="common">Coffee berry disease fungus</name>
    <dbReference type="NCBI Taxonomy" id="34407"/>
    <lineage>
        <taxon>Eukaryota</taxon>
        <taxon>Fungi</taxon>
        <taxon>Dikarya</taxon>
        <taxon>Ascomycota</taxon>
        <taxon>Pezizomycotina</taxon>
        <taxon>Sordariomycetes</taxon>
        <taxon>Hypocreomycetidae</taxon>
        <taxon>Glomerellales</taxon>
        <taxon>Glomerellaceae</taxon>
        <taxon>Colletotrichum</taxon>
        <taxon>Colletotrichum gloeosporioides species complex</taxon>
    </lineage>
</organism>